<dbReference type="SUPFAM" id="SSF54001">
    <property type="entry name" value="Cysteine proteinases"/>
    <property type="match status" value="1"/>
</dbReference>
<evidence type="ECO:0000259" key="1">
    <source>
        <dbReference type="PROSITE" id="PS50802"/>
    </source>
</evidence>
<feature type="domain" description="OTU" evidence="1">
    <location>
        <begin position="39"/>
        <end position="198"/>
    </location>
</feature>
<keyword evidence="3" id="KW-1185">Reference proteome</keyword>
<accession>A0A815X2I6</accession>
<dbReference type="PANTHER" id="PTHR12419:SF11">
    <property type="entry name" value="OTU DOMAIN-CONTAINING PROTEIN DDB_G0284757"/>
    <property type="match status" value="1"/>
</dbReference>
<evidence type="ECO:0000313" key="2">
    <source>
        <dbReference type="EMBL" id="CAF1553914.1"/>
    </source>
</evidence>
<dbReference type="Gene3D" id="3.90.70.80">
    <property type="match status" value="1"/>
</dbReference>
<reference evidence="2" key="1">
    <citation type="submission" date="2021-02" db="EMBL/GenBank/DDBJ databases">
        <authorList>
            <person name="Nowell W R."/>
        </authorList>
    </citation>
    <scope>NUCLEOTIDE SEQUENCE</scope>
</reference>
<dbReference type="PROSITE" id="PS50802">
    <property type="entry name" value="OTU"/>
    <property type="match status" value="1"/>
</dbReference>
<organism evidence="2 3">
    <name type="scientific">Adineta ricciae</name>
    <name type="common">Rotifer</name>
    <dbReference type="NCBI Taxonomy" id="249248"/>
    <lineage>
        <taxon>Eukaryota</taxon>
        <taxon>Metazoa</taxon>
        <taxon>Spiralia</taxon>
        <taxon>Gnathifera</taxon>
        <taxon>Rotifera</taxon>
        <taxon>Eurotatoria</taxon>
        <taxon>Bdelloidea</taxon>
        <taxon>Adinetida</taxon>
        <taxon>Adinetidae</taxon>
        <taxon>Adineta</taxon>
    </lineage>
</organism>
<dbReference type="InterPro" id="IPR038765">
    <property type="entry name" value="Papain-like_cys_pep_sf"/>
</dbReference>
<protein>
    <recommendedName>
        <fullName evidence="1">OTU domain-containing protein</fullName>
    </recommendedName>
</protein>
<dbReference type="PANTHER" id="PTHR12419">
    <property type="entry name" value="OTU DOMAIN CONTAINING PROTEIN"/>
    <property type="match status" value="1"/>
</dbReference>
<dbReference type="Proteomes" id="UP000663828">
    <property type="component" value="Unassembled WGS sequence"/>
</dbReference>
<dbReference type="CDD" id="cd22744">
    <property type="entry name" value="OTU"/>
    <property type="match status" value="1"/>
</dbReference>
<dbReference type="InterPro" id="IPR050704">
    <property type="entry name" value="Peptidase_C85-like"/>
</dbReference>
<dbReference type="AlphaFoldDB" id="A0A815X2I6"/>
<dbReference type="InterPro" id="IPR003323">
    <property type="entry name" value="OTU_dom"/>
</dbReference>
<comment type="caution">
    <text evidence="2">The sequence shown here is derived from an EMBL/GenBank/DDBJ whole genome shotgun (WGS) entry which is preliminary data.</text>
</comment>
<gene>
    <name evidence="2" type="ORF">XAT740_LOCUS43108</name>
</gene>
<sequence length="199" mass="22773">MKSYSPFCSCSRRNQIQQSTSDFQVHEQQLNFNLSDHNIQRLQVDGDGNCLFYALAEGLLREMRKDPYNFGLYLQTFGVSVQSSLVSFAKTLRQICVTQWKLNEHYYSQFVDMQHISFSKEVKKFSKTGVSDSILGDIVPLTISNALNVRITIFTSVSNLPRIDIKPENLTSSLACRRVIYLAYNQYGAGHYDAAYPRL</sequence>
<dbReference type="GO" id="GO:0016579">
    <property type="term" value="P:protein deubiquitination"/>
    <property type="evidence" value="ECO:0007669"/>
    <property type="project" value="TreeGrafter"/>
</dbReference>
<proteinExistence type="predicted"/>
<dbReference type="GO" id="GO:0004843">
    <property type="term" value="F:cysteine-type deubiquitinase activity"/>
    <property type="evidence" value="ECO:0007669"/>
    <property type="project" value="TreeGrafter"/>
</dbReference>
<evidence type="ECO:0000313" key="3">
    <source>
        <dbReference type="Proteomes" id="UP000663828"/>
    </source>
</evidence>
<dbReference type="EMBL" id="CAJNOR010005257">
    <property type="protein sequence ID" value="CAF1553914.1"/>
    <property type="molecule type" value="Genomic_DNA"/>
</dbReference>
<name>A0A815X2I6_ADIRI</name>